<feature type="compositionally biased region" description="Low complexity" evidence="1">
    <location>
        <begin position="636"/>
        <end position="646"/>
    </location>
</feature>
<feature type="region of interest" description="Disordered" evidence="1">
    <location>
        <begin position="72"/>
        <end position="91"/>
    </location>
</feature>
<evidence type="ECO:0000256" key="2">
    <source>
        <dbReference type="SAM" id="SignalP"/>
    </source>
</evidence>
<dbReference type="VEuPathDB" id="VectorBase:ADAR2_011074"/>
<evidence type="ECO:0000313" key="3">
    <source>
        <dbReference type="EMBL" id="MBW79733.1"/>
    </source>
</evidence>
<feature type="signal peptide" evidence="2">
    <location>
        <begin position="1"/>
        <end position="20"/>
    </location>
</feature>
<feature type="compositionally biased region" description="Low complexity" evidence="1">
    <location>
        <begin position="655"/>
        <end position="665"/>
    </location>
</feature>
<sequence length="778" mass="82737">MGRQCWWGFSIIVTTFPSHGEHPEGDGCVDVLHGYLLRGAYARLVRQLRGCAVTWEPLLLLLCNNQTANDNRDTTTQASLQQEEKNSNTTARVTTCHPANQEVFTVSLISVIRKSSDTQHCMAGGSASASEGDHRNGLLGRTTSNCISGFTRRLLLQILLESEKITVAVRSDLPLQQTAHGKDFGGLAGGGGGESLYNAIGSHPSKRPNAHLMLFQLSTSAKCQDILEHCADAVFQPILSSSVNDFGRATATSVVPPGGASTDGAGGSSSAGGGGAGTGSTLSSSDQARTHLWDLGVGLEYLSVAAGVTAKDKRLKEAKNQATTMRRKDLLPPVYKMKLDDSKQSVQDGMYLTHTSVPEVIITSDTTIAQLLSLLKSAGIPLSTPCINLNLIDAKNKAPPYSNDSSGVGGGDSGSCSSTGATTNTIMRATEFLPQPSPLQIFSSRGGLSLLAHHLPTVYPEMPKSGLHYVDKDRCPVAPGGGAIGSEWVKLEQMDEIYEDLDDITAEATPKVQCISAIPQHSLAAFALFLKLPAYSDVLLTDPVRAQCLLRLILGVTGDGEGNEIYSLSLSTTLPTLPFEVFRQLLDSSPLTTDDGVLLRRMVIEKGAIHRMRNAQRKINHHNSNAAGTRGGGRSPPGDSPVAGAAYSGGGGTTSSGVGKSAGGSDEQVNAEDKGHMYWAGRVPVSVRDRHNNPQTKSNNNDQKKEKKNMELPHSTRRRATSILAISILPAWVTMNSSTIAIAANRCPSCHRSSWICCSKAALFPPLVTTYEMIPCLT</sequence>
<feature type="compositionally biased region" description="Basic and acidic residues" evidence="1">
    <location>
        <begin position="702"/>
        <end position="711"/>
    </location>
</feature>
<evidence type="ECO:0000256" key="1">
    <source>
        <dbReference type="SAM" id="MobiDB-lite"/>
    </source>
</evidence>
<dbReference type="EMBL" id="GGFL01015555">
    <property type="protein sequence ID" value="MBW79733.1"/>
    <property type="molecule type" value="Transcribed_RNA"/>
</dbReference>
<proteinExistence type="predicted"/>
<protein>
    <submittedName>
        <fullName evidence="3">Putative secreted protein</fullName>
    </submittedName>
</protein>
<feature type="compositionally biased region" description="Gly residues" evidence="1">
    <location>
        <begin position="264"/>
        <end position="278"/>
    </location>
</feature>
<dbReference type="AlphaFoldDB" id="A0A2M4DQA2"/>
<dbReference type="VEuPathDB" id="VectorBase:ADAC008571"/>
<feature type="region of interest" description="Disordered" evidence="1">
    <location>
        <begin position="613"/>
        <end position="712"/>
    </location>
</feature>
<accession>A0A2M4DQA2</accession>
<feature type="region of interest" description="Disordered" evidence="1">
    <location>
        <begin position="254"/>
        <end position="283"/>
    </location>
</feature>
<keyword evidence="2" id="KW-0732">Signal</keyword>
<feature type="region of interest" description="Disordered" evidence="1">
    <location>
        <begin position="400"/>
        <end position="420"/>
    </location>
</feature>
<organism evidence="3">
    <name type="scientific">Anopheles darlingi</name>
    <name type="common">Mosquito</name>
    <dbReference type="NCBI Taxonomy" id="43151"/>
    <lineage>
        <taxon>Eukaryota</taxon>
        <taxon>Metazoa</taxon>
        <taxon>Ecdysozoa</taxon>
        <taxon>Arthropoda</taxon>
        <taxon>Hexapoda</taxon>
        <taxon>Insecta</taxon>
        <taxon>Pterygota</taxon>
        <taxon>Neoptera</taxon>
        <taxon>Endopterygota</taxon>
        <taxon>Diptera</taxon>
        <taxon>Nematocera</taxon>
        <taxon>Culicoidea</taxon>
        <taxon>Culicidae</taxon>
        <taxon>Anophelinae</taxon>
        <taxon>Anopheles</taxon>
    </lineage>
</organism>
<feature type="chain" id="PRO_5014986364" evidence="2">
    <location>
        <begin position="21"/>
        <end position="778"/>
    </location>
</feature>
<name>A0A2M4DQA2_ANODA</name>
<reference evidence="3" key="1">
    <citation type="submission" date="2018-01" db="EMBL/GenBank/DDBJ databases">
        <title>An insight into the sialome of Amazonian anophelines.</title>
        <authorList>
            <person name="Ribeiro J.M."/>
            <person name="Scarpassa V."/>
            <person name="Calvo E."/>
        </authorList>
    </citation>
    <scope>NUCLEOTIDE SEQUENCE</scope>
</reference>